<dbReference type="InterPro" id="IPR008136">
    <property type="entry name" value="CinA_C"/>
</dbReference>
<keyword evidence="3" id="KW-1185">Reference proteome</keyword>
<dbReference type="Pfam" id="PF02464">
    <property type="entry name" value="CinA"/>
    <property type="match status" value="1"/>
</dbReference>
<accession>A0ABQ6A775</accession>
<dbReference type="NCBIfam" id="TIGR00199">
    <property type="entry name" value="PncC_domain"/>
    <property type="match status" value="1"/>
</dbReference>
<dbReference type="InterPro" id="IPR036653">
    <property type="entry name" value="CinA-like_C"/>
</dbReference>
<sequence length="155" mass="15429">MSAARLVEVCKAKGLTIATAESCTGGMIAAAITAVPGASAVFTHGFVTYSNAAKTQMLGVPDELIAEVGAVSEAVAGCMAIEAREKSGADLAVSVTGIAGPDGGSALKPVGTVWFGLAMASGVTIYHKVFSGGRDEVRQASVAFALELLSEGAHA</sequence>
<proteinExistence type="predicted"/>
<dbReference type="RefSeq" id="WP_284258875.1">
    <property type="nucleotide sequence ID" value="NZ_BSOS01000073.1"/>
</dbReference>
<feature type="domain" description="CinA C-terminal" evidence="1">
    <location>
        <begin position="3"/>
        <end position="151"/>
    </location>
</feature>
<dbReference type="SUPFAM" id="SSF142433">
    <property type="entry name" value="CinA-like"/>
    <property type="match status" value="1"/>
</dbReference>
<reference evidence="3" key="1">
    <citation type="journal article" date="2019" name="Int. J. Syst. Evol. Microbiol.">
        <title>The Global Catalogue of Microorganisms (GCM) 10K type strain sequencing project: providing services to taxonomists for standard genome sequencing and annotation.</title>
        <authorList>
            <consortium name="The Broad Institute Genomics Platform"/>
            <consortium name="The Broad Institute Genome Sequencing Center for Infectious Disease"/>
            <person name="Wu L."/>
            <person name="Ma J."/>
        </authorList>
    </citation>
    <scope>NUCLEOTIDE SEQUENCE [LARGE SCALE GENOMIC DNA]</scope>
    <source>
        <strain evidence="3">NBRC 112502</strain>
    </source>
</reference>
<evidence type="ECO:0000259" key="1">
    <source>
        <dbReference type="Pfam" id="PF02464"/>
    </source>
</evidence>
<gene>
    <name evidence="2" type="primary">pncC</name>
    <name evidence="2" type="ORF">GCM10010909_27250</name>
</gene>
<comment type="caution">
    <text evidence="2">The sequence shown here is derived from an EMBL/GenBank/DDBJ whole genome shotgun (WGS) entry which is preliminary data.</text>
</comment>
<dbReference type="Gene3D" id="3.90.950.20">
    <property type="entry name" value="CinA-like"/>
    <property type="match status" value="1"/>
</dbReference>
<dbReference type="EMBL" id="BSOS01000073">
    <property type="protein sequence ID" value="GLR68044.1"/>
    <property type="molecule type" value="Genomic_DNA"/>
</dbReference>
<name>A0ABQ6A775_9PROT</name>
<protein>
    <submittedName>
        <fullName evidence="2">Nicotinamide-nucleotide amidohydrolase PncC</fullName>
    </submittedName>
</protein>
<dbReference type="Proteomes" id="UP001156641">
    <property type="component" value="Unassembled WGS sequence"/>
</dbReference>
<evidence type="ECO:0000313" key="3">
    <source>
        <dbReference type="Proteomes" id="UP001156641"/>
    </source>
</evidence>
<organism evidence="2 3">
    <name type="scientific">Acidocella aquatica</name>
    <dbReference type="NCBI Taxonomy" id="1922313"/>
    <lineage>
        <taxon>Bacteria</taxon>
        <taxon>Pseudomonadati</taxon>
        <taxon>Pseudomonadota</taxon>
        <taxon>Alphaproteobacteria</taxon>
        <taxon>Acetobacterales</taxon>
        <taxon>Acidocellaceae</taxon>
        <taxon>Acidocella</taxon>
    </lineage>
</organism>
<evidence type="ECO:0000313" key="2">
    <source>
        <dbReference type="EMBL" id="GLR68044.1"/>
    </source>
</evidence>